<dbReference type="STRING" id="388950.GCA_001611675_02503"/>
<dbReference type="EMBL" id="FPCA01000003">
    <property type="protein sequence ID" value="SFU81103.1"/>
    <property type="molecule type" value="Genomic_DNA"/>
</dbReference>
<dbReference type="Pfam" id="PF05523">
    <property type="entry name" value="FdtA"/>
    <property type="match status" value="1"/>
</dbReference>
<dbReference type="InterPro" id="IPR014710">
    <property type="entry name" value="RmlC-like_jellyroll"/>
</dbReference>
<evidence type="ECO:0000259" key="1">
    <source>
        <dbReference type="Pfam" id="PF05523"/>
    </source>
</evidence>
<sequence length="137" mass="15310">MPATPYLLSFDHVGSPESGYITSTQLADNIPFVIKRVFWTQGTPPETTRGHHANMATEEVLVALTGSIKVLIDTGHARQEFELTHPQQGLYVPAMCWVELRFSEGATALCLTSTDYSKKDYIRDYAYFKKLTTHGAL</sequence>
<organism evidence="2 3">
    <name type="scientific">Pontibacter akesuensis</name>
    <dbReference type="NCBI Taxonomy" id="388950"/>
    <lineage>
        <taxon>Bacteria</taxon>
        <taxon>Pseudomonadati</taxon>
        <taxon>Bacteroidota</taxon>
        <taxon>Cytophagia</taxon>
        <taxon>Cytophagales</taxon>
        <taxon>Hymenobacteraceae</taxon>
        <taxon>Pontibacter</taxon>
    </lineage>
</organism>
<dbReference type="Proteomes" id="UP000182491">
    <property type="component" value="Unassembled WGS sequence"/>
</dbReference>
<dbReference type="Gene3D" id="2.60.120.10">
    <property type="entry name" value="Jelly Rolls"/>
    <property type="match status" value="1"/>
</dbReference>
<evidence type="ECO:0000313" key="3">
    <source>
        <dbReference type="Proteomes" id="UP000182491"/>
    </source>
</evidence>
<reference evidence="3" key="1">
    <citation type="submission" date="2016-10" db="EMBL/GenBank/DDBJ databases">
        <authorList>
            <person name="Varghese N."/>
        </authorList>
    </citation>
    <scope>NUCLEOTIDE SEQUENCE [LARGE SCALE GENOMIC DNA]</scope>
    <source>
        <strain evidence="3">DSM 18820</strain>
    </source>
</reference>
<dbReference type="InterPro" id="IPR008894">
    <property type="entry name" value="QdtA_cupin_dom"/>
</dbReference>
<proteinExistence type="predicted"/>
<dbReference type="InterPro" id="IPR011051">
    <property type="entry name" value="RmlC_Cupin_sf"/>
</dbReference>
<dbReference type="SUPFAM" id="SSF51182">
    <property type="entry name" value="RmlC-like cupins"/>
    <property type="match status" value="1"/>
</dbReference>
<dbReference type="CDD" id="cd20292">
    <property type="entry name" value="cupin_QdtA-like"/>
    <property type="match status" value="1"/>
</dbReference>
<protein>
    <submittedName>
        <fullName evidence="2">WxcM-like, C-terminal</fullName>
    </submittedName>
</protein>
<evidence type="ECO:0000313" key="2">
    <source>
        <dbReference type="EMBL" id="SFU81103.1"/>
    </source>
</evidence>
<dbReference type="OrthoDB" id="9795513at2"/>
<name>A0A1I7J7G5_9BACT</name>
<feature type="domain" description="Sugar 3,4-ketoisomerase QdtA cupin" evidence="1">
    <location>
        <begin position="9"/>
        <end position="131"/>
    </location>
</feature>
<dbReference type="AlphaFoldDB" id="A0A1I7J7G5"/>
<dbReference type="RefSeq" id="WP_068838423.1">
    <property type="nucleotide sequence ID" value="NZ_BMXC01000003.1"/>
</dbReference>
<gene>
    <name evidence="2" type="ORF">SAMN04487941_2562</name>
</gene>
<keyword evidence="3" id="KW-1185">Reference proteome</keyword>
<accession>A0A1I7J7G5</accession>